<evidence type="ECO:0000256" key="6">
    <source>
        <dbReference type="SAM" id="Phobius"/>
    </source>
</evidence>
<dbReference type="PANTHER" id="PTHR30250">
    <property type="entry name" value="PST FAMILY PREDICTED COLANIC ACID TRANSPORTER"/>
    <property type="match status" value="1"/>
</dbReference>
<name>A0A5D3G1G0_9PSED</name>
<proteinExistence type="predicted"/>
<keyword evidence="4 6" id="KW-1133">Transmembrane helix</keyword>
<evidence type="ECO:0000313" key="8">
    <source>
        <dbReference type="EMBL" id="TYK59822.1"/>
    </source>
</evidence>
<evidence type="ECO:0000256" key="3">
    <source>
        <dbReference type="ARBA" id="ARBA00022692"/>
    </source>
</evidence>
<comment type="caution">
    <text evidence="7">The sequence shown here is derived from an EMBL/GenBank/DDBJ whole genome shotgun (WGS) entry which is preliminary data.</text>
</comment>
<feature type="transmembrane region" description="Helical" evidence="6">
    <location>
        <begin position="42"/>
        <end position="64"/>
    </location>
</feature>
<dbReference type="PANTHER" id="PTHR30250:SF11">
    <property type="entry name" value="O-ANTIGEN TRANSPORTER-RELATED"/>
    <property type="match status" value="1"/>
</dbReference>
<feature type="transmembrane region" description="Helical" evidence="6">
    <location>
        <begin position="424"/>
        <end position="451"/>
    </location>
</feature>
<protein>
    <submittedName>
        <fullName evidence="7">Oligosaccharide flippase family protein</fullName>
    </submittedName>
</protein>
<dbReference type="RefSeq" id="WP_148852324.1">
    <property type="nucleotide sequence ID" value="NZ_VSRO01000001.1"/>
</dbReference>
<feature type="transmembrane region" description="Helical" evidence="6">
    <location>
        <begin position="216"/>
        <end position="236"/>
    </location>
</feature>
<dbReference type="AlphaFoldDB" id="A0A5D3G1G0"/>
<dbReference type="InterPro" id="IPR050833">
    <property type="entry name" value="Poly_Biosynth_Transport"/>
</dbReference>
<feature type="transmembrane region" description="Helical" evidence="6">
    <location>
        <begin position="146"/>
        <end position="168"/>
    </location>
</feature>
<dbReference type="EMBL" id="VSRO01000024">
    <property type="protein sequence ID" value="TYK54122.1"/>
    <property type="molecule type" value="Genomic_DNA"/>
</dbReference>
<dbReference type="EMBL" id="VSRO01000001">
    <property type="protein sequence ID" value="TYK59822.1"/>
    <property type="molecule type" value="Genomic_DNA"/>
</dbReference>
<feature type="transmembrane region" description="Helical" evidence="6">
    <location>
        <begin position="113"/>
        <end position="134"/>
    </location>
</feature>
<dbReference type="Pfam" id="PF01943">
    <property type="entry name" value="Polysacc_synt"/>
    <property type="match status" value="1"/>
</dbReference>
<evidence type="ECO:0000256" key="5">
    <source>
        <dbReference type="ARBA" id="ARBA00023136"/>
    </source>
</evidence>
<evidence type="ECO:0000256" key="1">
    <source>
        <dbReference type="ARBA" id="ARBA00004651"/>
    </source>
</evidence>
<accession>A0A5D3G1G0</accession>
<feature type="transmembrane region" description="Helical" evidence="6">
    <location>
        <begin position="174"/>
        <end position="195"/>
    </location>
</feature>
<keyword evidence="5 6" id="KW-0472">Membrane</keyword>
<keyword evidence="3 6" id="KW-0812">Transmembrane</keyword>
<evidence type="ECO:0000313" key="7">
    <source>
        <dbReference type="EMBL" id="TYK54122.1"/>
    </source>
</evidence>
<feature type="transmembrane region" description="Helical" evidence="6">
    <location>
        <begin position="256"/>
        <end position="278"/>
    </location>
</feature>
<feature type="transmembrane region" description="Helical" evidence="6">
    <location>
        <begin position="376"/>
        <end position="404"/>
    </location>
</feature>
<evidence type="ECO:0000256" key="2">
    <source>
        <dbReference type="ARBA" id="ARBA00022475"/>
    </source>
</evidence>
<feature type="transmembrane region" description="Helical" evidence="6">
    <location>
        <begin position="339"/>
        <end position="364"/>
    </location>
</feature>
<organism evidence="7 9">
    <name type="scientific">Pseudomonas synxantha</name>
    <dbReference type="NCBI Taxonomy" id="47883"/>
    <lineage>
        <taxon>Bacteria</taxon>
        <taxon>Pseudomonadati</taxon>
        <taxon>Pseudomonadota</taxon>
        <taxon>Gammaproteobacteria</taxon>
        <taxon>Pseudomonadales</taxon>
        <taxon>Pseudomonadaceae</taxon>
        <taxon>Pseudomonas</taxon>
    </lineage>
</organism>
<comment type="subcellular location">
    <subcellularLocation>
        <location evidence="1">Cell membrane</location>
        <topology evidence="1">Multi-pass membrane protein</topology>
    </subcellularLocation>
</comment>
<gene>
    <name evidence="8" type="ORF">FXO26_01540</name>
    <name evidence="7" type="ORF">FXO26_29420</name>
</gene>
<keyword evidence="2" id="KW-1003">Cell membrane</keyword>
<sequence>MMNMSVISRMLMLYAGRSSSLLVAFVFLPIYSRMLGASQFGSIAVILSFQALLVMMDLGMSTLLGREVSVSGQDKFPLIKLLRSAELSLAGFYGFLFFVAVGVKLFIAELGISWGAILAVVLLFWFLVLQNLYYSMLIANRQYISGSALQVIGVSLRAALTVIAMYVFSATLDVFIYTQLVTTIIHWWVSRVFLIKDLSGTALGVQKTDWPSFSDAFNLTKAGGALVIFSAAGAAVTQLDKPIISFFTSAASVAPYYLASLLCMAPISILAGPVSQYFQPIMLRTAASGVSSDARKIIIRFGISVFVVTALPTFVLWWFRDPLITLWVGPGANNELISAYLAILLPGVAIGAFGFIPYSLLIYAKDFRFQATMSGFLTIATLVMTILAASAGDVKAICYVYSAYHASSTMVSWVRAMTLPEVKGYARVSALLVSSAVLLFVAVVALLFFFLV</sequence>
<feature type="transmembrane region" description="Helical" evidence="6">
    <location>
        <begin position="298"/>
        <end position="319"/>
    </location>
</feature>
<reference evidence="7 9" key="1">
    <citation type="submission" date="2019-08" db="EMBL/GenBank/DDBJ databases">
        <title>Subclass B2 metallo-beta lactamase from Pseudomonas synxantha.</title>
        <authorList>
            <person name="Poirel L."/>
            <person name="Palmieri M."/>
            <person name="Masseron A."/>
            <person name="Perreten V."/>
            <person name="Nordman P."/>
        </authorList>
    </citation>
    <scope>NUCLEOTIDE SEQUENCE [LARGE SCALE GENOMIC DNA]</scope>
    <source>
        <strain evidence="7 9">MCP106</strain>
    </source>
</reference>
<evidence type="ECO:0000313" key="9">
    <source>
        <dbReference type="Proteomes" id="UP000324029"/>
    </source>
</evidence>
<reference evidence="7 9" key="2">
    <citation type="submission" date="2019-08" db="EMBL/GenBank/DDBJ databases">
        <authorList>
            <person name="Brilhante M."/>
            <person name="Perreten V."/>
        </authorList>
    </citation>
    <scope>NUCLEOTIDE SEQUENCE [LARGE SCALE GENOMIC DNA]</scope>
    <source>
        <strain evidence="7 9">MCP106</strain>
    </source>
</reference>
<dbReference type="Proteomes" id="UP000324029">
    <property type="component" value="Unassembled WGS sequence"/>
</dbReference>
<feature type="transmembrane region" description="Helical" evidence="6">
    <location>
        <begin position="85"/>
        <end position="107"/>
    </location>
</feature>
<dbReference type="GO" id="GO:0005886">
    <property type="term" value="C:plasma membrane"/>
    <property type="evidence" value="ECO:0007669"/>
    <property type="project" value="UniProtKB-SubCell"/>
</dbReference>
<dbReference type="InterPro" id="IPR002797">
    <property type="entry name" value="Polysacc_synth"/>
</dbReference>
<evidence type="ECO:0000256" key="4">
    <source>
        <dbReference type="ARBA" id="ARBA00022989"/>
    </source>
</evidence>